<reference evidence="2" key="1">
    <citation type="journal article" date="2022" name="Arch. Microbiol.">
        <title>Microbulbifer okhotskensis sp. nov., isolated from a deep bottom sediment of the Okhotsk Sea.</title>
        <authorList>
            <person name="Romanenko L."/>
            <person name="Kurilenko V."/>
            <person name="Otstavnykh N."/>
            <person name="Velansky P."/>
            <person name="Isaeva M."/>
            <person name="Mikhailov V."/>
        </authorList>
    </citation>
    <scope>NUCLEOTIDE SEQUENCE</scope>
    <source>
        <strain evidence="2">OS29</strain>
    </source>
</reference>
<evidence type="ECO:0000313" key="2">
    <source>
        <dbReference type="EMBL" id="MCO1336870.1"/>
    </source>
</evidence>
<evidence type="ECO:0000256" key="1">
    <source>
        <dbReference type="SAM" id="Phobius"/>
    </source>
</evidence>
<keyword evidence="1" id="KW-0812">Transmembrane</keyword>
<organism evidence="2 3">
    <name type="scientific">Microbulbifer okhotskensis</name>
    <dbReference type="NCBI Taxonomy" id="2926617"/>
    <lineage>
        <taxon>Bacteria</taxon>
        <taxon>Pseudomonadati</taxon>
        <taxon>Pseudomonadota</taxon>
        <taxon>Gammaproteobacteria</taxon>
        <taxon>Cellvibrionales</taxon>
        <taxon>Microbulbiferaceae</taxon>
        <taxon>Microbulbifer</taxon>
    </lineage>
</organism>
<evidence type="ECO:0000313" key="3">
    <source>
        <dbReference type="Proteomes" id="UP001139028"/>
    </source>
</evidence>
<keyword evidence="1" id="KW-0472">Membrane</keyword>
<comment type="caution">
    <text evidence="2">The sequence shown here is derived from an EMBL/GenBank/DDBJ whole genome shotgun (WGS) entry which is preliminary data.</text>
</comment>
<protein>
    <submittedName>
        <fullName evidence="2">Uncharacterized protein</fullName>
    </submittedName>
</protein>
<accession>A0A9X2J8H7</accession>
<dbReference type="AlphaFoldDB" id="A0A9X2J8H7"/>
<keyword evidence="3" id="KW-1185">Reference proteome</keyword>
<proteinExistence type="predicted"/>
<feature type="transmembrane region" description="Helical" evidence="1">
    <location>
        <begin position="7"/>
        <end position="29"/>
    </location>
</feature>
<feature type="transmembrane region" description="Helical" evidence="1">
    <location>
        <begin position="35"/>
        <end position="53"/>
    </location>
</feature>
<dbReference type="EMBL" id="JALBWM010000221">
    <property type="protein sequence ID" value="MCO1336870.1"/>
    <property type="molecule type" value="Genomic_DNA"/>
</dbReference>
<keyword evidence="1" id="KW-1133">Transmembrane helix</keyword>
<dbReference type="RefSeq" id="WP_252472883.1">
    <property type="nucleotide sequence ID" value="NZ_JALBWM010000221.1"/>
</dbReference>
<name>A0A9X2J8H7_9GAMM</name>
<dbReference type="Proteomes" id="UP001139028">
    <property type="component" value="Unassembled WGS sequence"/>
</dbReference>
<gene>
    <name evidence="2" type="ORF">MO867_21310</name>
</gene>
<sequence>MEIVVFLFKTIWVVGFLSGLAAAASMFALSRHAVAAPRFLVLSGVSLLFAKYYPHHNKQRKITLALWLVCILSIFLGFLVLFLGVPGFRDLIFQSLGEGSV</sequence>
<feature type="transmembrane region" description="Helical" evidence="1">
    <location>
        <begin position="65"/>
        <end position="85"/>
    </location>
</feature>